<feature type="compositionally biased region" description="Pro residues" evidence="1">
    <location>
        <begin position="536"/>
        <end position="547"/>
    </location>
</feature>
<feature type="compositionally biased region" description="Basic and acidic residues" evidence="1">
    <location>
        <begin position="920"/>
        <end position="934"/>
    </location>
</feature>
<evidence type="ECO:0000256" key="1">
    <source>
        <dbReference type="SAM" id="MobiDB-lite"/>
    </source>
</evidence>
<feature type="compositionally biased region" description="Polar residues" evidence="1">
    <location>
        <begin position="1096"/>
        <end position="1108"/>
    </location>
</feature>
<feature type="compositionally biased region" description="Low complexity" evidence="1">
    <location>
        <begin position="837"/>
        <end position="853"/>
    </location>
</feature>
<feature type="compositionally biased region" description="Polar residues" evidence="1">
    <location>
        <begin position="288"/>
        <end position="299"/>
    </location>
</feature>
<proteinExistence type="predicted"/>
<gene>
    <name evidence="2" type="ORF">ACFVKH_07690</name>
</gene>
<accession>A0ABW6IE57</accession>
<feature type="compositionally biased region" description="Low complexity" evidence="1">
    <location>
        <begin position="312"/>
        <end position="336"/>
    </location>
</feature>
<feature type="compositionally biased region" description="Pro residues" evidence="1">
    <location>
        <begin position="186"/>
        <end position="206"/>
    </location>
</feature>
<feature type="compositionally biased region" description="Polar residues" evidence="1">
    <location>
        <begin position="237"/>
        <end position="261"/>
    </location>
</feature>
<dbReference type="Proteomes" id="UP001600165">
    <property type="component" value="Unassembled WGS sequence"/>
</dbReference>
<feature type="compositionally biased region" description="Low complexity" evidence="1">
    <location>
        <begin position="468"/>
        <end position="477"/>
    </location>
</feature>
<feature type="compositionally biased region" description="Low complexity" evidence="1">
    <location>
        <begin position="1135"/>
        <end position="1146"/>
    </location>
</feature>
<evidence type="ECO:0000313" key="2">
    <source>
        <dbReference type="EMBL" id="MFE4106152.1"/>
    </source>
</evidence>
<feature type="compositionally biased region" description="Basic and acidic residues" evidence="1">
    <location>
        <begin position="714"/>
        <end position="725"/>
    </location>
</feature>
<feature type="region of interest" description="Disordered" evidence="1">
    <location>
        <begin position="1170"/>
        <end position="1214"/>
    </location>
</feature>
<feature type="compositionally biased region" description="Low complexity" evidence="1">
    <location>
        <begin position="548"/>
        <end position="558"/>
    </location>
</feature>
<feature type="region of interest" description="Disordered" evidence="1">
    <location>
        <begin position="1"/>
        <end position="29"/>
    </location>
</feature>
<feature type="compositionally biased region" description="Polar residues" evidence="1">
    <location>
        <begin position="637"/>
        <end position="652"/>
    </location>
</feature>
<feature type="region of interest" description="Disordered" evidence="1">
    <location>
        <begin position="1309"/>
        <end position="1332"/>
    </location>
</feature>
<feature type="compositionally biased region" description="Polar residues" evidence="1">
    <location>
        <begin position="1061"/>
        <end position="1072"/>
    </location>
</feature>
<feature type="compositionally biased region" description="Low complexity" evidence="1">
    <location>
        <begin position="509"/>
        <end position="519"/>
    </location>
</feature>
<reference evidence="2 3" key="1">
    <citation type="submission" date="2024-10" db="EMBL/GenBank/DDBJ databases">
        <authorList>
            <person name="Ratan Roy A."/>
            <person name="Morales Sandoval P.H."/>
            <person name="De Los Santos Villalobos S."/>
            <person name="Chakraborty S."/>
            <person name="Mukherjee J."/>
        </authorList>
    </citation>
    <scope>NUCLEOTIDE SEQUENCE [LARGE SCALE GENOMIC DNA]</scope>
    <source>
        <strain evidence="2 3">S1</strain>
    </source>
</reference>
<feature type="region of interest" description="Disordered" evidence="1">
    <location>
        <begin position="129"/>
        <end position="873"/>
    </location>
</feature>
<feature type="region of interest" description="Disordered" evidence="1">
    <location>
        <begin position="907"/>
        <end position="1157"/>
    </location>
</feature>
<feature type="region of interest" description="Disordered" evidence="1">
    <location>
        <begin position="80"/>
        <end position="116"/>
    </location>
</feature>
<comment type="caution">
    <text evidence="2">The sequence shown here is derived from an EMBL/GenBank/DDBJ whole genome shotgun (WGS) entry which is preliminary data.</text>
</comment>
<feature type="compositionally biased region" description="Polar residues" evidence="1">
    <location>
        <begin position="976"/>
        <end position="1006"/>
    </location>
</feature>
<keyword evidence="3" id="KW-1185">Reference proteome</keyword>
<dbReference type="RefSeq" id="WP_377963633.1">
    <property type="nucleotide sequence ID" value="NZ_JBHZOL010000055.1"/>
</dbReference>
<sequence>MADSAATPEYPTENEGIPQPLGSQPLLPAAPLGQSAPNLQFMVPLGARSLSILDPSIFQITGLGSSRYLQAYRDWPFQPTQPLTASPAPTSSVAASSALPKQHTPEPLAAPVSESSAISDALDALAGSEPTWAAEPPTPDLAAPATSDALTADDSSGFLPLQRSPATPSTGNAADRVAQSPAISPLNPPVAAPPPDLPAATQPPPKLMQRSPQPAANPPPPASVVSRSEPVASSAPQNSEPTHQQPRSPQPSPNLSSTPATQLAAESAAVPAESSPSPAADLLRQPANALQRQVTSASANEIEPATAIDAETLQQQQTDLPQPSSSPSASPAETAPVLSGSTGGQPADSNQALPPALETTETTAAGFVAQAEDAIAADGLQRQPSEPNAASDATAIAQPANLPADSVQPSRQATSTQQPAQPTTPPQTLEAKPSLSPALSTPDSAIAPELPTATTVSDHIAPATQGRSPALADAPLSPEAPPSPPDLSAQADLQRQVEPPTATSDDLTPSSKASPAAPDAKAETVTASDVAKPTAPTQPPANSPAPAPLTALPTSWLAMSASTPADTVADTESSRDSEPDDSVTDFSSAQPPEIQAAAAPTLDTPATSQASASSPSRPEAATEPTSPSEAIAPATPSAPSDNKVSHSLQTPSEAIAPVTPSAAPSGAPPQADTTAETILQAAPSSALEPEPNADASFASASTSRLPSQPPLQNIHRDLETPKQETAEITPAADLAVQANSDSDLQSEQHTDVLKQANSAAASATTNLQRSASPVAKTTAAEKTAVPPEVAHGGGSTVQPDPDAADAVAPDLENRASLDPSPSSVPATPRWEIEQPTLLQRAAANRALRAHTLAKQAGAESSTPKPLTQADATIVQPSAFGAANQGARSPLPAAAAAELTDTGADVNAEVDAVTEVSSKPAAEKTRPDISRKAELEGTAASGLPAPPPASTPAPASFTEQADRLSLPPQADAADSPTRVNPTPASSLAEQSLRTDSPASDSPATKATSDLPAALPHGTSPSETIANPTSDLPALQAKADPIASDSPATEATSDLPAALPRSISPSETIANPTSDLPALQAKADLPEAADLVAEPASPVSNDSTGLTSPPVTSPAIAAPPADLQTAPATKAETSHLPKATNSAATTAAPPQPSPWPQLPQVLQPLTALDNLSTLAVPPSPPQPLLPESAQTRSPLAAGYTPLLSCQSTTTDSSANSATLRLQPQLESEAASLAQPSDTATVAGDWSSIAELLQMSRPAPQPQPAAAIASSANLQASAYADLRPFENERSQSSVQATPAAMLTTSPPQTIQAFQEPSSNSQTTAAPEGTPSDSTSAANIEKLAQAVYHRLRQRIALERERRGGHYSGRF</sequence>
<feature type="compositionally biased region" description="Low complexity" evidence="1">
    <location>
        <begin position="656"/>
        <end position="671"/>
    </location>
</feature>
<name>A0ABW6IE57_9CYAN</name>
<feature type="compositionally biased region" description="Low complexity" evidence="1">
    <location>
        <begin position="589"/>
        <end position="624"/>
    </location>
</feature>
<evidence type="ECO:0000313" key="3">
    <source>
        <dbReference type="Proteomes" id="UP001600165"/>
    </source>
</evidence>
<dbReference type="EMBL" id="JBHZOL010000055">
    <property type="protein sequence ID" value="MFE4106152.1"/>
    <property type="molecule type" value="Genomic_DNA"/>
</dbReference>
<feature type="compositionally biased region" description="Low complexity" evidence="1">
    <location>
        <begin position="412"/>
        <end position="421"/>
    </location>
</feature>
<organism evidence="2 3">
    <name type="scientific">Almyronema epifaneia S1</name>
    <dbReference type="NCBI Taxonomy" id="2991925"/>
    <lineage>
        <taxon>Bacteria</taxon>
        <taxon>Bacillati</taxon>
        <taxon>Cyanobacteriota</taxon>
        <taxon>Cyanophyceae</taxon>
        <taxon>Nodosilineales</taxon>
        <taxon>Nodosilineaceae</taxon>
        <taxon>Almyronema</taxon>
        <taxon>Almyronema epifaneia</taxon>
    </lineage>
</organism>
<feature type="compositionally biased region" description="Low complexity" evidence="1">
    <location>
        <begin position="264"/>
        <end position="280"/>
    </location>
</feature>
<feature type="compositionally biased region" description="Low complexity" evidence="1">
    <location>
        <begin position="80"/>
        <end position="100"/>
    </location>
</feature>
<feature type="compositionally biased region" description="Low complexity" evidence="1">
    <location>
        <begin position="1205"/>
        <end position="1214"/>
    </location>
</feature>
<feature type="compositionally biased region" description="Low complexity" evidence="1">
    <location>
        <begin position="773"/>
        <end position="788"/>
    </location>
</feature>
<feature type="compositionally biased region" description="Low complexity" evidence="1">
    <location>
        <begin position="352"/>
        <end position="365"/>
    </location>
</feature>
<feature type="compositionally biased region" description="Low complexity" evidence="1">
    <location>
        <begin position="756"/>
        <end position="766"/>
    </location>
</feature>
<feature type="compositionally biased region" description="Polar residues" evidence="1">
    <location>
        <begin position="1017"/>
        <end position="1028"/>
    </location>
</feature>
<feature type="compositionally biased region" description="Low complexity" evidence="1">
    <location>
        <begin position="799"/>
        <end position="810"/>
    </location>
</feature>
<protein>
    <submittedName>
        <fullName evidence="2">Uncharacterized protein</fullName>
    </submittedName>
</protein>
<feature type="compositionally biased region" description="Low complexity" evidence="1">
    <location>
        <begin position="223"/>
        <end position="236"/>
    </location>
</feature>